<comment type="caution">
    <text evidence="3">The sequence shown here is derived from an EMBL/GenBank/DDBJ whole genome shotgun (WGS) entry which is preliminary data.</text>
</comment>
<keyword evidence="3" id="KW-0378">Hydrolase</keyword>
<evidence type="ECO:0000313" key="3">
    <source>
        <dbReference type="EMBL" id="TQN41250.1"/>
    </source>
</evidence>
<accession>A0A543PB70</accession>
<dbReference type="InterPro" id="IPR002818">
    <property type="entry name" value="DJ-1/PfpI"/>
</dbReference>
<dbReference type="GO" id="GO:0006508">
    <property type="term" value="P:proteolysis"/>
    <property type="evidence" value="ECO:0007669"/>
    <property type="project" value="UniProtKB-KW"/>
</dbReference>
<evidence type="ECO:0000313" key="4">
    <source>
        <dbReference type="Proteomes" id="UP000319865"/>
    </source>
</evidence>
<dbReference type="NCBIfam" id="TIGR01382">
    <property type="entry name" value="PfpI"/>
    <property type="match status" value="1"/>
</dbReference>
<sequence>MKVAVLATDGVEQVELDRPWQALEEAGAEPELVSLESGSITAYDHIDKGDTRKVDAVVSSADPDAYGALVLPGGVINGDFVRADSDAVAFVTSFFDAGKPVAAICHAPWVLIEAGVVKGRRMTSWPSLQTDLRNAGADWVDEEVVVDGNLITSRKPDDLDAFSAAIVEEFAREDEEEPAV</sequence>
<dbReference type="Pfam" id="PF01965">
    <property type="entry name" value="DJ-1_PfpI"/>
    <property type="match status" value="1"/>
</dbReference>
<protein>
    <submittedName>
        <fullName evidence="3">Protease I</fullName>
    </submittedName>
</protein>
<reference evidence="3 4" key="1">
    <citation type="submission" date="2019-06" db="EMBL/GenBank/DDBJ databases">
        <title>Sequencing the genomes of 1000 actinobacteria strains.</title>
        <authorList>
            <person name="Klenk H.-P."/>
        </authorList>
    </citation>
    <scope>NUCLEOTIDE SEQUENCE [LARGE SCALE GENOMIC DNA]</scope>
    <source>
        <strain evidence="3 4">DSM 46837</strain>
    </source>
</reference>
<evidence type="ECO:0000259" key="2">
    <source>
        <dbReference type="Pfam" id="PF01965"/>
    </source>
</evidence>
<comment type="similarity">
    <text evidence="1">Belongs to the peptidase C56 family.</text>
</comment>
<keyword evidence="3" id="KW-0645">Protease</keyword>
<dbReference type="GO" id="GO:0008233">
    <property type="term" value="F:peptidase activity"/>
    <property type="evidence" value="ECO:0007669"/>
    <property type="project" value="UniProtKB-KW"/>
</dbReference>
<dbReference type="AlphaFoldDB" id="A0A543PB70"/>
<dbReference type="SUPFAM" id="SSF52317">
    <property type="entry name" value="Class I glutamine amidotransferase-like"/>
    <property type="match status" value="1"/>
</dbReference>
<dbReference type="PROSITE" id="PS51276">
    <property type="entry name" value="PEPTIDASE_C56_PFPI"/>
    <property type="match status" value="1"/>
</dbReference>
<feature type="domain" description="DJ-1/PfpI" evidence="2">
    <location>
        <begin position="1"/>
        <end position="169"/>
    </location>
</feature>
<gene>
    <name evidence="3" type="ORF">FHU33_0613</name>
</gene>
<name>A0A543PB70_9ACTN</name>
<organism evidence="3 4">
    <name type="scientific">Blastococcus colisei</name>
    <dbReference type="NCBI Taxonomy" id="1564162"/>
    <lineage>
        <taxon>Bacteria</taxon>
        <taxon>Bacillati</taxon>
        <taxon>Actinomycetota</taxon>
        <taxon>Actinomycetes</taxon>
        <taxon>Geodermatophilales</taxon>
        <taxon>Geodermatophilaceae</taxon>
        <taxon>Blastococcus</taxon>
    </lineage>
</organism>
<dbReference type="EMBL" id="VFQE01000001">
    <property type="protein sequence ID" value="TQN41250.1"/>
    <property type="molecule type" value="Genomic_DNA"/>
</dbReference>
<dbReference type="PANTHER" id="PTHR42733">
    <property type="entry name" value="DJ-1 PROTEIN"/>
    <property type="match status" value="1"/>
</dbReference>
<dbReference type="InterPro" id="IPR006286">
    <property type="entry name" value="C56_PfpI-like"/>
</dbReference>
<dbReference type="InterPro" id="IPR029062">
    <property type="entry name" value="Class_I_gatase-like"/>
</dbReference>
<dbReference type="Proteomes" id="UP000319865">
    <property type="component" value="Unassembled WGS sequence"/>
</dbReference>
<keyword evidence="4" id="KW-1185">Reference proteome</keyword>
<proteinExistence type="inferred from homology"/>
<dbReference type="CDD" id="cd03134">
    <property type="entry name" value="GATase1_PfpI_like"/>
    <property type="match status" value="1"/>
</dbReference>
<evidence type="ECO:0000256" key="1">
    <source>
        <dbReference type="ARBA" id="ARBA00008542"/>
    </source>
</evidence>
<dbReference type="Gene3D" id="3.40.50.880">
    <property type="match status" value="1"/>
</dbReference>
<dbReference type="PANTHER" id="PTHR42733:SF12">
    <property type="entry name" value="PROTEINASE"/>
    <property type="match status" value="1"/>
</dbReference>